<proteinExistence type="predicted"/>
<evidence type="ECO:0000313" key="4">
    <source>
        <dbReference type="Proteomes" id="UP000279908"/>
    </source>
</evidence>
<reference evidence="2 6" key="3">
    <citation type="submission" date="2019-11" db="EMBL/GenBank/DDBJ databases">
        <title>Green- and brown-colored morphotypes of Chlorobia in the stratified aquatic ecosystems of Kandalaksha Gulf (White Sea): A model for study of the accessory genome evolution.</title>
        <authorList>
            <person name="Grouzdev D.S."/>
        </authorList>
    </citation>
    <scope>NUCLEOTIDE SEQUENCE [LARGE SCALE GENOMIC DNA]</scope>
    <source>
        <strain evidence="2 6">ZM</strain>
    </source>
</reference>
<evidence type="ECO:0000313" key="3">
    <source>
        <dbReference type="EMBL" id="RTY36825.1"/>
    </source>
</evidence>
<dbReference type="RefSeq" id="WP_011889943.1">
    <property type="nucleotide sequence ID" value="NZ_CP041698.1"/>
</dbReference>
<dbReference type="Proteomes" id="UP000489351">
    <property type="component" value="Unassembled WGS sequence"/>
</dbReference>
<dbReference type="OMA" id="QYIEDCQ"/>
<keyword evidence="6" id="KW-1185">Reference proteome</keyword>
<dbReference type="EMBL" id="VMRG01000001">
    <property type="protein sequence ID" value="KAA6232329.1"/>
    <property type="molecule type" value="Genomic_DNA"/>
</dbReference>
<organism evidence="3 4">
    <name type="scientific">Chlorobium phaeovibrioides</name>
    <dbReference type="NCBI Taxonomy" id="1094"/>
    <lineage>
        <taxon>Bacteria</taxon>
        <taxon>Pseudomonadati</taxon>
        <taxon>Chlorobiota</taxon>
        <taxon>Chlorobiia</taxon>
        <taxon>Chlorobiales</taxon>
        <taxon>Chlorobiaceae</taxon>
        <taxon>Chlorobium/Pelodictyon group</taxon>
        <taxon>Chlorobium</taxon>
    </lineage>
</organism>
<dbReference type="EMBL" id="WUBZ01000018">
    <property type="protein sequence ID" value="MWV54685.1"/>
    <property type="molecule type" value="Genomic_DNA"/>
</dbReference>
<reference evidence="1 5" key="2">
    <citation type="submission" date="2019-07" db="EMBL/GenBank/DDBJ databases">
        <title>Draft genome Sequence of Chlorobium phaeovibrioides sp. strain PhvTcv-s14, from the Phylum Chlorobi.</title>
        <authorList>
            <person name="Babenko V."/>
            <person name="Boldyreva D."/>
            <person name="Kanygina A."/>
            <person name="Selezneva O."/>
            <person name="Akopiyan T."/>
            <person name="Lunina O."/>
        </authorList>
    </citation>
    <scope>NUCLEOTIDE SEQUENCE [LARGE SCALE GENOMIC DNA]</scope>
    <source>
        <strain evidence="1 5">GrTcv12</strain>
    </source>
</reference>
<reference evidence="3 4" key="1">
    <citation type="submission" date="2018-12" db="EMBL/GenBank/DDBJ databases">
        <authorList>
            <person name="Lunina O.N."/>
            <person name="Grouzdev D.S."/>
            <person name="Gorlenko V.M."/>
            <person name="Savvichev A.S."/>
        </authorList>
    </citation>
    <scope>NUCLEOTIDE SEQUENCE [LARGE SCALE GENOMIC DNA]</scope>
    <source>
        <strain evidence="3 4">BrKhr-17</strain>
    </source>
</reference>
<comment type="caution">
    <text evidence="3">The sequence shown here is derived from an EMBL/GenBank/DDBJ whole genome shotgun (WGS) entry which is preliminary data.</text>
</comment>
<gene>
    <name evidence="3" type="ORF">EKD02_07735</name>
    <name evidence="1" type="ORF">FP507_03885</name>
    <name evidence="2" type="ORF">GJ685_06345</name>
</gene>
<dbReference type="PIRSF" id="PIRSF037225">
    <property type="entry name" value="UCP037225"/>
    <property type="match status" value="1"/>
</dbReference>
<dbReference type="InterPro" id="IPR017143">
    <property type="entry name" value="UCP037225"/>
</dbReference>
<evidence type="ECO:0000313" key="5">
    <source>
        <dbReference type="Proteomes" id="UP000327458"/>
    </source>
</evidence>
<dbReference type="Proteomes" id="UP000327458">
    <property type="component" value="Unassembled WGS sequence"/>
</dbReference>
<evidence type="ECO:0000313" key="2">
    <source>
        <dbReference type="EMBL" id="MWV54685.1"/>
    </source>
</evidence>
<dbReference type="InterPro" id="IPR025990">
    <property type="entry name" value="zinc_ribbon_bacterial"/>
</dbReference>
<accession>A0A3S0L086</accession>
<evidence type="ECO:0000313" key="6">
    <source>
        <dbReference type="Proteomes" id="UP000489351"/>
    </source>
</evidence>
<dbReference type="AlphaFoldDB" id="A0A3S0L086"/>
<evidence type="ECO:0000313" key="1">
    <source>
        <dbReference type="EMBL" id="KAA6232329.1"/>
    </source>
</evidence>
<dbReference type="Proteomes" id="UP000279908">
    <property type="component" value="Unassembled WGS sequence"/>
</dbReference>
<name>A0A3S0L086_CHLPH</name>
<dbReference type="Pfam" id="PF14255">
    <property type="entry name" value="Zn_ribbon_21"/>
    <property type="match status" value="1"/>
</dbReference>
<protein>
    <submittedName>
        <fullName evidence="3">CPXCG motif-containing cysteine-rich protein</fullName>
    </submittedName>
</protein>
<sequence>MNMLETVSVPCPFCGEPMDLEIDCGAGSQEYTEDCPVCCKPVSVSVRISDGGAPLVEVSPEDG</sequence>
<dbReference type="EMBL" id="RXYK01000012">
    <property type="protein sequence ID" value="RTY36825.1"/>
    <property type="molecule type" value="Genomic_DNA"/>
</dbReference>